<dbReference type="EMBL" id="CP132508">
    <property type="protein sequence ID" value="WPD18428.1"/>
    <property type="molecule type" value="Genomic_DNA"/>
</dbReference>
<proteinExistence type="inferred from homology"/>
<name>A0ABZ0QN13_9FIRM</name>
<evidence type="ECO:0000256" key="4">
    <source>
        <dbReference type="ARBA" id="ARBA00022807"/>
    </source>
</evidence>
<feature type="compositionally biased region" description="Low complexity" evidence="5">
    <location>
        <begin position="182"/>
        <end position="197"/>
    </location>
</feature>
<dbReference type="InterPro" id="IPR000064">
    <property type="entry name" value="NLP_P60_dom"/>
</dbReference>
<reference evidence="7 8" key="1">
    <citation type="submission" date="2023-08" db="EMBL/GenBank/DDBJ databases">
        <title>Genome sequence of Thermaerobacter compostii strain Ins1, a spore-forming filamentous bacterium isolated from a deep geothermal reservoir.</title>
        <authorList>
            <person name="Bregnard D."/>
            <person name="Gonzalez D."/>
            <person name="Junier P."/>
        </authorList>
    </citation>
    <scope>NUCLEOTIDE SEQUENCE [LARGE SCALE GENOMIC DNA]</scope>
    <source>
        <strain evidence="7 8">Ins1</strain>
    </source>
</reference>
<sequence length="447" mass="46155">MAVATVWRDPDRPRPVDLPALANPTALREWLAALDVAAKKDLVGRIETQVLLGQPVTVLEERDGWVRVAVPEQPEPGAPRGYPGWIPSWQLTSDPAWAALAGPAGAGGAWGPWTAPSTPPDQSTVGSGSKAAVVPATVTVAAVTTWLHHRPHPQARWMEISFGTRLPLVGELAPSGCGGAGSSPSARSSGTGPSTTDGGAGTSSGAGAASSYTTRGREARGGAGGPMATTEREGWIAVAVPVPEWCAGLSPPGEGAGGRVPRGARTDLGATGAGVAVAWVRRADVRIDGRQTTPGVAEGAREEHGPAPTGAGGVRPGSTATGSMLLETARRFLGVPYLWGGTSGFAVDCSGFVYLVHRFHGIAIPRDAAPQRDHGGGQPVPRDRLRPGDLVFFAHDGGKGQVHHVGMYAGDGRMIHAPNSERVVEEIPLDTPPYGERYAGARRYHAG</sequence>
<dbReference type="PANTHER" id="PTHR47053:SF3">
    <property type="entry name" value="GAMMA-D-GLUTAMYL-L-LYSINE DIPEPTIDYL-PEPTIDASE"/>
    <property type="match status" value="1"/>
</dbReference>
<protein>
    <submittedName>
        <fullName evidence="7">C40 family peptidase</fullName>
    </submittedName>
</protein>
<dbReference type="Gene3D" id="3.90.1720.10">
    <property type="entry name" value="endopeptidase domain like (from Nostoc punctiforme)"/>
    <property type="match status" value="1"/>
</dbReference>
<keyword evidence="2" id="KW-0645">Protease</keyword>
<feature type="region of interest" description="Disordered" evidence="5">
    <location>
        <begin position="175"/>
        <end position="230"/>
    </location>
</feature>
<evidence type="ECO:0000256" key="2">
    <source>
        <dbReference type="ARBA" id="ARBA00022670"/>
    </source>
</evidence>
<evidence type="ECO:0000313" key="8">
    <source>
        <dbReference type="Proteomes" id="UP001304683"/>
    </source>
</evidence>
<dbReference type="RefSeq" id="WP_318750265.1">
    <property type="nucleotide sequence ID" value="NZ_CP132508.1"/>
</dbReference>
<evidence type="ECO:0000256" key="5">
    <source>
        <dbReference type="SAM" id="MobiDB-lite"/>
    </source>
</evidence>
<comment type="similarity">
    <text evidence="1">Belongs to the peptidase C40 family.</text>
</comment>
<dbReference type="SUPFAM" id="SSF54001">
    <property type="entry name" value="Cysteine proteinases"/>
    <property type="match status" value="1"/>
</dbReference>
<keyword evidence="4" id="KW-0788">Thiol protease</keyword>
<evidence type="ECO:0000256" key="3">
    <source>
        <dbReference type="ARBA" id="ARBA00022801"/>
    </source>
</evidence>
<feature type="compositionally biased region" description="Low complexity" evidence="5">
    <location>
        <begin position="205"/>
        <end position="214"/>
    </location>
</feature>
<dbReference type="Pfam" id="PF00877">
    <property type="entry name" value="NLPC_P60"/>
    <property type="match status" value="1"/>
</dbReference>
<organism evidence="7 8">
    <name type="scientific">Thermaerobacter composti</name>
    <dbReference type="NCBI Taxonomy" id="554949"/>
    <lineage>
        <taxon>Bacteria</taxon>
        <taxon>Bacillati</taxon>
        <taxon>Bacillota</taxon>
        <taxon>Clostridia</taxon>
        <taxon>Eubacteriales</taxon>
        <taxon>Clostridiales Family XVII. Incertae Sedis</taxon>
        <taxon>Thermaerobacter</taxon>
    </lineage>
</organism>
<dbReference type="InterPro" id="IPR051202">
    <property type="entry name" value="Peptidase_C40"/>
</dbReference>
<dbReference type="InterPro" id="IPR041382">
    <property type="entry name" value="SH3_16"/>
</dbReference>
<accession>A0ABZ0QN13</accession>
<keyword evidence="8" id="KW-1185">Reference proteome</keyword>
<dbReference type="InterPro" id="IPR038765">
    <property type="entry name" value="Papain-like_cys_pep_sf"/>
</dbReference>
<gene>
    <name evidence="7" type="ORF">Q5761_08630</name>
</gene>
<evidence type="ECO:0000256" key="1">
    <source>
        <dbReference type="ARBA" id="ARBA00007074"/>
    </source>
</evidence>
<evidence type="ECO:0000259" key="6">
    <source>
        <dbReference type="PROSITE" id="PS51935"/>
    </source>
</evidence>
<keyword evidence="3" id="KW-0378">Hydrolase</keyword>
<dbReference type="Proteomes" id="UP001304683">
    <property type="component" value="Chromosome"/>
</dbReference>
<dbReference type="PANTHER" id="PTHR47053">
    <property type="entry name" value="MUREIN DD-ENDOPEPTIDASE MEPH-RELATED"/>
    <property type="match status" value="1"/>
</dbReference>
<feature type="domain" description="NlpC/P60" evidence="6">
    <location>
        <begin position="319"/>
        <end position="445"/>
    </location>
</feature>
<dbReference type="PROSITE" id="PS51935">
    <property type="entry name" value="NLPC_P60"/>
    <property type="match status" value="1"/>
</dbReference>
<dbReference type="Gene3D" id="2.30.30.40">
    <property type="entry name" value="SH3 Domains"/>
    <property type="match status" value="2"/>
</dbReference>
<dbReference type="Pfam" id="PF18348">
    <property type="entry name" value="SH3_16"/>
    <property type="match status" value="1"/>
</dbReference>
<feature type="region of interest" description="Disordered" evidence="5">
    <location>
        <begin position="293"/>
        <end position="317"/>
    </location>
</feature>
<evidence type="ECO:0000313" key="7">
    <source>
        <dbReference type="EMBL" id="WPD18428.1"/>
    </source>
</evidence>